<organism evidence="7 8">
    <name type="scientific">Bremia lactucae</name>
    <name type="common">Lettuce downy mildew</name>
    <dbReference type="NCBI Taxonomy" id="4779"/>
    <lineage>
        <taxon>Eukaryota</taxon>
        <taxon>Sar</taxon>
        <taxon>Stramenopiles</taxon>
        <taxon>Oomycota</taxon>
        <taxon>Peronosporomycetes</taxon>
        <taxon>Peronosporales</taxon>
        <taxon>Peronosporaceae</taxon>
        <taxon>Bremia</taxon>
    </lineage>
</organism>
<gene>
    <name evidence="7" type="ORF">CCR75_007415</name>
</gene>
<comment type="caution">
    <text evidence="7">The sequence shown here is derived from an EMBL/GenBank/DDBJ whole genome shotgun (WGS) entry which is preliminary data.</text>
</comment>
<dbReference type="SUPFAM" id="SSF56112">
    <property type="entry name" value="Protein kinase-like (PK-like)"/>
    <property type="match status" value="1"/>
</dbReference>
<evidence type="ECO:0000259" key="6">
    <source>
        <dbReference type="PROSITE" id="PS50011"/>
    </source>
</evidence>
<dbReference type="RefSeq" id="XP_067823360.1">
    <property type="nucleotide sequence ID" value="XM_067965476.1"/>
</dbReference>
<keyword evidence="4" id="KW-0418">Kinase</keyword>
<dbReference type="OrthoDB" id="413582at2759"/>
<evidence type="ECO:0000313" key="7">
    <source>
        <dbReference type="EMBL" id="TDH73862.1"/>
    </source>
</evidence>
<dbReference type="Proteomes" id="UP000294530">
    <property type="component" value="Unassembled WGS sequence"/>
</dbReference>
<keyword evidence="2" id="KW-0808">Transferase</keyword>
<accession>A0A976IL62</accession>
<dbReference type="PROSITE" id="PS50011">
    <property type="entry name" value="PROTEIN_KINASE_DOM"/>
    <property type="match status" value="1"/>
</dbReference>
<name>A0A976IL62_BRELC</name>
<dbReference type="GeneID" id="94351147"/>
<dbReference type="PANTHER" id="PTHR24351">
    <property type="entry name" value="RIBOSOMAL PROTEIN S6 KINASE"/>
    <property type="match status" value="1"/>
</dbReference>
<evidence type="ECO:0000313" key="8">
    <source>
        <dbReference type="Proteomes" id="UP000294530"/>
    </source>
</evidence>
<dbReference type="KEGG" id="blac:94351147"/>
<evidence type="ECO:0000256" key="3">
    <source>
        <dbReference type="ARBA" id="ARBA00022741"/>
    </source>
</evidence>
<dbReference type="GO" id="GO:0004674">
    <property type="term" value="F:protein serine/threonine kinase activity"/>
    <property type="evidence" value="ECO:0007669"/>
    <property type="project" value="UniProtKB-KW"/>
</dbReference>
<dbReference type="GO" id="GO:0005524">
    <property type="term" value="F:ATP binding"/>
    <property type="evidence" value="ECO:0007669"/>
    <property type="project" value="UniProtKB-KW"/>
</dbReference>
<protein>
    <recommendedName>
        <fullName evidence="6">Protein kinase domain-containing protein</fullName>
    </recommendedName>
</protein>
<sequence>MSLDLERFKFYATQIVLALSHLHACDIVYPYLKPDSIKIDIDGIIALVDFGLSKTSVNQLSSARTMANSPAYTAPIF</sequence>
<reference evidence="7 8" key="1">
    <citation type="journal article" date="2021" name="Genome Biol.">
        <title>AFLAP: assembly-free linkage analysis pipeline using k-mers from genome sequencing data.</title>
        <authorList>
            <person name="Fletcher K."/>
            <person name="Zhang L."/>
            <person name="Gil J."/>
            <person name="Han R."/>
            <person name="Cavanaugh K."/>
            <person name="Michelmore R."/>
        </authorList>
    </citation>
    <scope>NUCLEOTIDE SEQUENCE [LARGE SCALE GENOMIC DNA]</scope>
    <source>
        <strain evidence="7 8">SF5</strain>
    </source>
</reference>
<evidence type="ECO:0000256" key="1">
    <source>
        <dbReference type="ARBA" id="ARBA00022527"/>
    </source>
</evidence>
<keyword evidence="5" id="KW-0067">ATP-binding</keyword>
<dbReference type="Pfam" id="PF00069">
    <property type="entry name" value="Pkinase"/>
    <property type="match status" value="1"/>
</dbReference>
<dbReference type="AlphaFoldDB" id="A0A976IL62"/>
<keyword evidence="8" id="KW-1185">Reference proteome</keyword>
<evidence type="ECO:0000256" key="4">
    <source>
        <dbReference type="ARBA" id="ARBA00022777"/>
    </source>
</evidence>
<keyword evidence="1" id="KW-0723">Serine/threonine-protein kinase</keyword>
<feature type="domain" description="Protein kinase" evidence="6">
    <location>
        <begin position="1"/>
        <end position="77"/>
    </location>
</feature>
<keyword evidence="3" id="KW-0547">Nucleotide-binding</keyword>
<evidence type="ECO:0000256" key="5">
    <source>
        <dbReference type="ARBA" id="ARBA00022840"/>
    </source>
</evidence>
<dbReference type="InterPro" id="IPR000719">
    <property type="entry name" value="Prot_kinase_dom"/>
</dbReference>
<proteinExistence type="predicted"/>
<dbReference type="InterPro" id="IPR011009">
    <property type="entry name" value="Kinase-like_dom_sf"/>
</dbReference>
<dbReference type="Gene3D" id="1.10.510.10">
    <property type="entry name" value="Transferase(Phosphotransferase) domain 1"/>
    <property type="match status" value="1"/>
</dbReference>
<dbReference type="EMBL" id="SHOA02000005">
    <property type="protein sequence ID" value="TDH73862.1"/>
    <property type="molecule type" value="Genomic_DNA"/>
</dbReference>
<evidence type="ECO:0000256" key="2">
    <source>
        <dbReference type="ARBA" id="ARBA00022679"/>
    </source>
</evidence>